<evidence type="ECO:0000256" key="1">
    <source>
        <dbReference type="SAM" id="MobiDB-lite"/>
    </source>
</evidence>
<organism evidence="2 3">
    <name type="scientific">Phaeosphaeria nodorum (strain SN15 / ATCC MYA-4574 / FGSC 10173)</name>
    <name type="common">Glume blotch fungus</name>
    <name type="synonym">Parastagonospora nodorum</name>
    <dbReference type="NCBI Taxonomy" id="321614"/>
    <lineage>
        <taxon>Eukaryota</taxon>
        <taxon>Fungi</taxon>
        <taxon>Dikarya</taxon>
        <taxon>Ascomycota</taxon>
        <taxon>Pezizomycotina</taxon>
        <taxon>Dothideomycetes</taxon>
        <taxon>Pleosporomycetidae</taxon>
        <taxon>Pleosporales</taxon>
        <taxon>Pleosporineae</taxon>
        <taxon>Phaeosphaeriaceae</taxon>
        <taxon>Parastagonospora</taxon>
    </lineage>
</organism>
<keyword evidence="3" id="KW-1185">Reference proteome</keyword>
<evidence type="ECO:0000313" key="3">
    <source>
        <dbReference type="Proteomes" id="UP000663193"/>
    </source>
</evidence>
<dbReference type="Proteomes" id="UP000663193">
    <property type="component" value="Chromosome 6"/>
</dbReference>
<protein>
    <submittedName>
        <fullName evidence="2">Uncharacterized protein</fullName>
    </submittedName>
</protein>
<proteinExistence type="predicted"/>
<evidence type="ECO:0000313" key="2">
    <source>
        <dbReference type="EMBL" id="QRC96354.1"/>
    </source>
</evidence>
<reference evidence="3" key="1">
    <citation type="journal article" date="2021" name="BMC Genomics">
        <title>Chromosome-level genome assembly and manually-curated proteome of model necrotroph Parastagonospora nodorum Sn15 reveals a genome-wide trove of candidate effector homologs, and redundancy of virulence-related functions within an accessory chromosome.</title>
        <authorList>
            <person name="Bertazzoni S."/>
            <person name="Jones D.A.B."/>
            <person name="Phan H.T."/>
            <person name="Tan K.-C."/>
            <person name="Hane J.K."/>
        </authorList>
    </citation>
    <scope>NUCLEOTIDE SEQUENCE [LARGE SCALE GENOMIC DNA]</scope>
    <source>
        <strain evidence="3">SN15 / ATCC MYA-4574 / FGSC 10173)</strain>
    </source>
</reference>
<accession>A0A7U2F069</accession>
<name>A0A7U2F069_PHANO</name>
<dbReference type="AlphaFoldDB" id="A0A7U2F069"/>
<gene>
    <name evidence="2" type="ORF">JI435_408820</name>
</gene>
<sequence>MSRADHVFPSSRDPIMFLASLEKTWSRVRDVRGTEREESGAGSDRKHELTFEQPPWLAAALRNNRWLPR</sequence>
<dbReference type="VEuPathDB" id="FungiDB:JI435_408820"/>
<feature type="region of interest" description="Disordered" evidence="1">
    <location>
        <begin position="30"/>
        <end position="49"/>
    </location>
</feature>
<dbReference type="EMBL" id="CP069028">
    <property type="protein sequence ID" value="QRC96354.1"/>
    <property type="molecule type" value="Genomic_DNA"/>
</dbReference>